<evidence type="ECO:0000313" key="2">
    <source>
        <dbReference type="EMBL" id="KAB7891289.1"/>
    </source>
</evidence>
<sequence>MSNEKEVEIIDLFSDVEEDNQLEDENKKELKKEESNLSAEEIFNNAEKPIDDYNNFEIIENEVDGFVNPELKESLVGNEEINIEESENGDFVVDRTKKEIDNQIADEFISEQGENFELNDSHVDLNTPPNLEIEPNSDNNIDEKEEEKSNIPDNITNSSHIENNNDEEDESIEDNSNLIAENPNTSDMNTSSSASSIYEDLEEQDEEVTKKASVDNDKLSSMMDILREAGKETVVKSKKLVDKTKESERREASITEMSAKYGYTKNQVIEKISRYNTYEKEVRELEQRKSNEDFIKEAIKEKKRSLEDDKLSQGIRKLLTNIQNDIQNDNLLDGIDKEAVYRNNFLLHIKTAILDHIDKGSEIEYDNNSFSKNNVKEVFDIFVNNYNIKTLDLDKNVLISLMLKEGSLKSFVTLLSLFYENESVKESILTLEEEIQELNFSVEKVFYI</sequence>
<evidence type="ECO:0000313" key="3">
    <source>
        <dbReference type="Proteomes" id="UP000472839"/>
    </source>
</evidence>
<feature type="region of interest" description="Disordered" evidence="1">
    <location>
        <begin position="1"/>
        <end position="36"/>
    </location>
</feature>
<dbReference type="EMBL" id="WFKK01000001">
    <property type="protein sequence ID" value="KAB7891289.1"/>
    <property type="molecule type" value="Genomic_DNA"/>
</dbReference>
<protein>
    <submittedName>
        <fullName evidence="2">Uncharacterized protein</fullName>
    </submittedName>
</protein>
<feature type="compositionally biased region" description="Acidic residues" evidence="1">
    <location>
        <begin position="14"/>
        <end position="23"/>
    </location>
</feature>
<reference evidence="2 3" key="1">
    <citation type="submission" date="2019-10" db="EMBL/GenBank/DDBJ databases">
        <title>Poseidonibacter ostreae sp. nov., isolated from the gut of the Ostrea denselamellosa.</title>
        <authorList>
            <person name="Choi A."/>
        </authorList>
    </citation>
    <scope>NUCLEOTIDE SEQUENCE [LARGE SCALE GENOMIC DNA]</scope>
    <source>
        <strain evidence="2 3">SJOD-M-33</strain>
    </source>
</reference>
<feature type="compositionally biased region" description="Acidic residues" evidence="1">
    <location>
        <begin position="164"/>
        <end position="173"/>
    </location>
</feature>
<name>A0A6L4WWR0_9BACT</name>
<feature type="region of interest" description="Disordered" evidence="1">
    <location>
        <begin position="119"/>
        <end position="215"/>
    </location>
</feature>
<evidence type="ECO:0000256" key="1">
    <source>
        <dbReference type="SAM" id="MobiDB-lite"/>
    </source>
</evidence>
<comment type="caution">
    <text evidence="2">The sequence shown here is derived from an EMBL/GenBank/DDBJ whole genome shotgun (WGS) entry which is preliminary data.</text>
</comment>
<dbReference type="AlphaFoldDB" id="A0A6L4WWR0"/>
<feature type="compositionally biased region" description="Polar residues" evidence="1">
    <location>
        <begin position="178"/>
        <end position="190"/>
    </location>
</feature>
<dbReference type="RefSeq" id="WP_152279391.1">
    <property type="nucleotide sequence ID" value="NZ_WFKK01000001.1"/>
</dbReference>
<accession>A0A6L4WWR0</accession>
<organism evidence="2 3">
    <name type="scientific">Poseidonibacter ostreae</name>
    <dbReference type="NCBI Taxonomy" id="2654171"/>
    <lineage>
        <taxon>Bacteria</taxon>
        <taxon>Pseudomonadati</taxon>
        <taxon>Campylobacterota</taxon>
        <taxon>Epsilonproteobacteria</taxon>
        <taxon>Campylobacterales</taxon>
        <taxon>Arcobacteraceae</taxon>
        <taxon>Poseidonibacter</taxon>
    </lineage>
</organism>
<dbReference type="Proteomes" id="UP000472839">
    <property type="component" value="Unassembled WGS sequence"/>
</dbReference>
<feature type="compositionally biased region" description="Basic and acidic residues" evidence="1">
    <location>
        <begin position="24"/>
        <end position="35"/>
    </location>
</feature>
<gene>
    <name evidence="2" type="ORF">GBG19_00200</name>
</gene>
<proteinExistence type="predicted"/>